<evidence type="ECO:0000313" key="1">
    <source>
        <dbReference type="EMBL" id="KAI4389720.1"/>
    </source>
</evidence>
<dbReference type="EMBL" id="CM042880">
    <property type="protein sequence ID" value="KAI4389720.1"/>
    <property type="molecule type" value="Genomic_DNA"/>
</dbReference>
<dbReference type="Proteomes" id="UP001057402">
    <property type="component" value="Chromosome 1"/>
</dbReference>
<organism evidence="1 2">
    <name type="scientific">Melastoma candidum</name>
    <dbReference type="NCBI Taxonomy" id="119954"/>
    <lineage>
        <taxon>Eukaryota</taxon>
        <taxon>Viridiplantae</taxon>
        <taxon>Streptophyta</taxon>
        <taxon>Embryophyta</taxon>
        <taxon>Tracheophyta</taxon>
        <taxon>Spermatophyta</taxon>
        <taxon>Magnoliopsida</taxon>
        <taxon>eudicotyledons</taxon>
        <taxon>Gunneridae</taxon>
        <taxon>Pentapetalae</taxon>
        <taxon>rosids</taxon>
        <taxon>malvids</taxon>
        <taxon>Myrtales</taxon>
        <taxon>Melastomataceae</taxon>
        <taxon>Melastomatoideae</taxon>
        <taxon>Melastomateae</taxon>
        <taxon>Melastoma</taxon>
    </lineage>
</organism>
<keyword evidence="2" id="KW-1185">Reference proteome</keyword>
<sequence length="112" mass="12376">MISLAISGDETTTAETSPSRECMRGAYFPEKSRRARWGRGLARLCKKLPIRGSFLGPGRELGRDAVGPFAPCHQECKKRKRVNGVKRMGNGEKRRSSIVVAFGVPMKPSPFI</sequence>
<evidence type="ECO:0000313" key="2">
    <source>
        <dbReference type="Proteomes" id="UP001057402"/>
    </source>
</evidence>
<gene>
    <name evidence="1" type="ORF">MLD38_001917</name>
</gene>
<accession>A0ACB9SFQ9</accession>
<protein>
    <submittedName>
        <fullName evidence="1">Uncharacterized protein</fullName>
    </submittedName>
</protein>
<name>A0ACB9SFQ9_9MYRT</name>
<proteinExistence type="predicted"/>
<comment type="caution">
    <text evidence="1">The sequence shown here is derived from an EMBL/GenBank/DDBJ whole genome shotgun (WGS) entry which is preliminary data.</text>
</comment>
<reference evidence="2" key="1">
    <citation type="journal article" date="2023" name="Front. Plant Sci.">
        <title>Chromosomal-level genome assembly of Melastoma candidum provides insights into trichome evolution.</title>
        <authorList>
            <person name="Zhong Y."/>
            <person name="Wu W."/>
            <person name="Sun C."/>
            <person name="Zou P."/>
            <person name="Liu Y."/>
            <person name="Dai S."/>
            <person name="Zhou R."/>
        </authorList>
    </citation>
    <scope>NUCLEOTIDE SEQUENCE [LARGE SCALE GENOMIC DNA]</scope>
</reference>